<dbReference type="Proteomes" id="UP001501490">
    <property type="component" value="Unassembled WGS sequence"/>
</dbReference>
<gene>
    <name evidence="3" type="ORF">GCM10022236_31730</name>
</gene>
<evidence type="ECO:0000256" key="2">
    <source>
        <dbReference type="SAM" id="Phobius"/>
    </source>
</evidence>
<proteinExistence type="predicted"/>
<reference evidence="4" key="1">
    <citation type="journal article" date="2019" name="Int. J. Syst. Evol. Microbiol.">
        <title>The Global Catalogue of Microorganisms (GCM) 10K type strain sequencing project: providing services to taxonomists for standard genome sequencing and annotation.</title>
        <authorList>
            <consortium name="The Broad Institute Genomics Platform"/>
            <consortium name="The Broad Institute Genome Sequencing Center for Infectious Disease"/>
            <person name="Wu L."/>
            <person name="Ma J."/>
        </authorList>
    </citation>
    <scope>NUCLEOTIDE SEQUENCE [LARGE SCALE GENOMIC DNA]</scope>
    <source>
        <strain evidence="4">JCM 16929</strain>
    </source>
</reference>
<evidence type="ECO:0000313" key="4">
    <source>
        <dbReference type="Proteomes" id="UP001501490"/>
    </source>
</evidence>
<keyword evidence="2" id="KW-1133">Transmembrane helix</keyword>
<evidence type="ECO:0000313" key="3">
    <source>
        <dbReference type="EMBL" id="GAA3627085.1"/>
    </source>
</evidence>
<organism evidence="3 4">
    <name type="scientific">Microlunatus ginsengisoli</name>
    <dbReference type="NCBI Taxonomy" id="363863"/>
    <lineage>
        <taxon>Bacteria</taxon>
        <taxon>Bacillati</taxon>
        <taxon>Actinomycetota</taxon>
        <taxon>Actinomycetes</taxon>
        <taxon>Propionibacteriales</taxon>
        <taxon>Propionibacteriaceae</taxon>
        <taxon>Microlunatus</taxon>
    </lineage>
</organism>
<evidence type="ECO:0000256" key="1">
    <source>
        <dbReference type="SAM" id="MobiDB-lite"/>
    </source>
</evidence>
<dbReference type="EMBL" id="BAABAB010000022">
    <property type="protein sequence ID" value="GAA3627085.1"/>
    <property type="molecule type" value="Genomic_DNA"/>
</dbReference>
<keyword evidence="2" id="KW-0472">Membrane</keyword>
<accession>A0ABP7A8N4</accession>
<dbReference type="RefSeq" id="WP_344806267.1">
    <property type="nucleotide sequence ID" value="NZ_BAABAB010000022.1"/>
</dbReference>
<keyword evidence="2" id="KW-0812">Transmembrane</keyword>
<keyword evidence="4" id="KW-1185">Reference proteome</keyword>
<feature type="transmembrane region" description="Helical" evidence="2">
    <location>
        <begin position="6"/>
        <end position="27"/>
    </location>
</feature>
<comment type="caution">
    <text evidence="3">The sequence shown here is derived from an EMBL/GenBank/DDBJ whole genome shotgun (WGS) entry which is preliminary data.</text>
</comment>
<sequence>MSTAAIVWIVVAVVVIAVVVTVFVLRARRQRATASHRMGLPELGALSTDGLDKAHATGQAKHPTET</sequence>
<protein>
    <submittedName>
        <fullName evidence="3">Uncharacterized protein</fullName>
    </submittedName>
</protein>
<name>A0ABP7A8N4_9ACTN</name>
<feature type="region of interest" description="Disordered" evidence="1">
    <location>
        <begin position="42"/>
        <end position="66"/>
    </location>
</feature>